<name>A0A846Y2L3_9NOCA</name>
<evidence type="ECO:0000259" key="2">
    <source>
        <dbReference type="PROSITE" id="PS50995"/>
    </source>
</evidence>
<gene>
    <name evidence="3" type="ORF">HGA08_18010</name>
</gene>
<dbReference type="Proteomes" id="UP000565711">
    <property type="component" value="Unassembled WGS sequence"/>
</dbReference>
<dbReference type="PANTHER" id="PTHR33164:SF99">
    <property type="entry name" value="MARR FAMILY REGULATORY PROTEIN"/>
    <property type="match status" value="1"/>
</dbReference>
<sequence length="168" mass="18614">MPESASPAPASVQVWRALQRIYMDLGPELDSELRRVTGLPASWYDMLVELSGTQHLRMSDLGERMVLSRTRVSRLVGELEGRDLVRRESNPADGRSAYVAITTAGWQRLHEATPHHRAAIDQHFAGLPDGELKILATALHKVIGGSPGFPDPPPARVSRPSWHDERAQ</sequence>
<evidence type="ECO:0000313" key="4">
    <source>
        <dbReference type="Proteomes" id="UP000565711"/>
    </source>
</evidence>
<feature type="domain" description="HTH marR-type" evidence="2">
    <location>
        <begin position="11"/>
        <end position="144"/>
    </location>
</feature>
<dbReference type="GO" id="GO:0003700">
    <property type="term" value="F:DNA-binding transcription factor activity"/>
    <property type="evidence" value="ECO:0007669"/>
    <property type="project" value="InterPro"/>
</dbReference>
<feature type="region of interest" description="Disordered" evidence="1">
    <location>
        <begin position="145"/>
        <end position="168"/>
    </location>
</feature>
<dbReference type="SUPFAM" id="SSF46785">
    <property type="entry name" value="Winged helix' DNA-binding domain"/>
    <property type="match status" value="1"/>
</dbReference>
<dbReference type="GO" id="GO:0006950">
    <property type="term" value="P:response to stress"/>
    <property type="evidence" value="ECO:0007669"/>
    <property type="project" value="TreeGrafter"/>
</dbReference>
<evidence type="ECO:0000313" key="3">
    <source>
        <dbReference type="EMBL" id="NKY52114.1"/>
    </source>
</evidence>
<organism evidence="3 4">
    <name type="scientific">Nocardia vermiculata</name>
    <dbReference type="NCBI Taxonomy" id="257274"/>
    <lineage>
        <taxon>Bacteria</taxon>
        <taxon>Bacillati</taxon>
        <taxon>Actinomycetota</taxon>
        <taxon>Actinomycetes</taxon>
        <taxon>Mycobacteriales</taxon>
        <taxon>Nocardiaceae</taxon>
        <taxon>Nocardia</taxon>
    </lineage>
</organism>
<dbReference type="PANTHER" id="PTHR33164">
    <property type="entry name" value="TRANSCRIPTIONAL REGULATOR, MARR FAMILY"/>
    <property type="match status" value="1"/>
</dbReference>
<protein>
    <submittedName>
        <fullName evidence="3">Winged helix-turn-helix transcriptional regulator</fullName>
    </submittedName>
</protein>
<keyword evidence="4" id="KW-1185">Reference proteome</keyword>
<evidence type="ECO:0000256" key="1">
    <source>
        <dbReference type="SAM" id="MobiDB-lite"/>
    </source>
</evidence>
<dbReference type="PROSITE" id="PS50995">
    <property type="entry name" value="HTH_MARR_2"/>
    <property type="match status" value="1"/>
</dbReference>
<reference evidence="3 4" key="1">
    <citation type="submission" date="2020-04" db="EMBL/GenBank/DDBJ databases">
        <title>MicrobeNet Type strains.</title>
        <authorList>
            <person name="Nicholson A.C."/>
        </authorList>
    </citation>
    <scope>NUCLEOTIDE SEQUENCE [LARGE SCALE GENOMIC DNA]</scope>
    <source>
        <strain evidence="3 4">JCM 12354</strain>
    </source>
</reference>
<dbReference type="RefSeq" id="WP_067880731.1">
    <property type="nucleotide sequence ID" value="NZ_JAAXOP010000010.1"/>
</dbReference>
<dbReference type="InterPro" id="IPR036390">
    <property type="entry name" value="WH_DNA-bd_sf"/>
</dbReference>
<dbReference type="AlphaFoldDB" id="A0A846Y2L3"/>
<dbReference type="Gene3D" id="1.10.10.10">
    <property type="entry name" value="Winged helix-like DNA-binding domain superfamily/Winged helix DNA-binding domain"/>
    <property type="match status" value="1"/>
</dbReference>
<proteinExistence type="predicted"/>
<comment type="caution">
    <text evidence="3">The sequence shown here is derived from an EMBL/GenBank/DDBJ whole genome shotgun (WGS) entry which is preliminary data.</text>
</comment>
<accession>A0A846Y2L3</accession>
<dbReference type="InterPro" id="IPR036388">
    <property type="entry name" value="WH-like_DNA-bd_sf"/>
</dbReference>
<dbReference type="InterPro" id="IPR000835">
    <property type="entry name" value="HTH_MarR-typ"/>
</dbReference>
<dbReference type="EMBL" id="JAAXOP010000010">
    <property type="protein sequence ID" value="NKY52114.1"/>
    <property type="molecule type" value="Genomic_DNA"/>
</dbReference>
<dbReference type="Pfam" id="PF12802">
    <property type="entry name" value="MarR_2"/>
    <property type="match status" value="1"/>
</dbReference>
<dbReference type="InterPro" id="IPR039422">
    <property type="entry name" value="MarR/SlyA-like"/>
</dbReference>
<dbReference type="SMART" id="SM00347">
    <property type="entry name" value="HTH_MARR"/>
    <property type="match status" value="1"/>
</dbReference>